<dbReference type="InterPro" id="IPR029045">
    <property type="entry name" value="ClpP/crotonase-like_dom_sf"/>
</dbReference>
<dbReference type="RefSeq" id="WP_105046998.1">
    <property type="nucleotide sequence ID" value="NZ_CP150662.1"/>
</dbReference>
<gene>
    <name evidence="2" type="ORF">BTO13_11705</name>
</gene>
<dbReference type="EMBL" id="MSCL01000001">
    <property type="protein sequence ID" value="PQJ75844.1"/>
    <property type="molecule type" value="Genomic_DNA"/>
</dbReference>
<dbReference type="Gene3D" id="3.90.226.10">
    <property type="entry name" value="2-enoyl-CoA Hydratase, Chain A, domain 1"/>
    <property type="match status" value="1"/>
</dbReference>
<keyword evidence="3" id="KW-1185">Reference proteome</keyword>
<evidence type="ECO:0000256" key="1">
    <source>
        <dbReference type="ARBA" id="ARBA00005254"/>
    </source>
</evidence>
<reference evidence="2 3" key="1">
    <citation type="submission" date="2016-12" db="EMBL/GenBank/DDBJ databases">
        <title>Trade-off between light-utilization and light-protection in marine flavobacteria.</title>
        <authorList>
            <person name="Kumagai Y."/>
            <person name="Yoshizawa S."/>
            <person name="Kogure K."/>
            <person name="Iwasaki W."/>
        </authorList>
    </citation>
    <scope>NUCLEOTIDE SEQUENCE [LARGE SCALE GENOMIC DNA]</scope>
    <source>
        <strain evidence="2 3">KCTC 22729</strain>
    </source>
</reference>
<dbReference type="PANTHER" id="PTHR42964">
    <property type="entry name" value="ENOYL-COA HYDRATASE"/>
    <property type="match status" value="1"/>
</dbReference>
<dbReference type="Pfam" id="PF00378">
    <property type="entry name" value="ECH_1"/>
    <property type="match status" value="1"/>
</dbReference>
<evidence type="ECO:0000313" key="2">
    <source>
        <dbReference type="EMBL" id="PQJ75844.1"/>
    </source>
</evidence>
<dbReference type="Proteomes" id="UP000237608">
    <property type="component" value="Unassembled WGS sequence"/>
</dbReference>
<dbReference type="OrthoDB" id="638407at2"/>
<dbReference type="SUPFAM" id="SSF52096">
    <property type="entry name" value="ClpP/crotonase"/>
    <property type="match status" value="1"/>
</dbReference>
<evidence type="ECO:0000313" key="3">
    <source>
        <dbReference type="Proteomes" id="UP000237608"/>
    </source>
</evidence>
<organism evidence="2 3">
    <name type="scientific">Polaribacter gangjinensis</name>
    <dbReference type="NCBI Taxonomy" id="574710"/>
    <lineage>
        <taxon>Bacteria</taxon>
        <taxon>Pseudomonadati</taxon>
        <taxon>Bacteroidota</taxon>
        <taxon>Flavobacteriia</taxon>
        <taxon>Flavobacteriales</taxon>
        <taxon>Flavobacteriaceae</taxon>
    </lineage>
</organism>
<dbReference type="CDD" id="cd06558">
    <property type="entry name" value="crotonase-like"/>
    <property type="match status" value="1"/>
</dbReference>
<dbReference type="AlphaFoldDB" id="A0A2S7WE00"/>
<dbReference type="PANTHER" id="PTHR42964:SF1">
    <property type="entry name" value="POLYKETIDE BIOSYNTHESIS ENOYL-COA HYDRATASE PKSH-RELATED"/>
    <property type="match status" value="1"/>
</dbReference>
<sequence>MNTTRQNGSLYTHIQNRIATVEFGHPASNSFPSELLVRLTNELNLLSKNDEVSIIILKSEGEKAFCAGASFDELVAIKNLEEGKQFFSGFANVINAMRTCEKLIIGRVQGKTVGGGVGLIAACDYALATEQAAIKLSEISIGIGPFVIAPAIERKMGLAALSEMTLEATSWKNAYWAKEKGLYANVFETIKELDDEVQLLALKFASYNPDSLKEIKKVFWQNTNHWNELLSERASITGELVLSEFTKNALQNFLKHKS</sequence>
<dbReference type="GO" id="GO:0003824">
    <property type="term" value="F:catalytic activity"/>
    <property type="evidence" value="ECO:0007669"/>
    <property type="project" value="UniProtKB-ARBA"/>
</dbReference>
<accession>A0A2S7WE00</accession>
<proteinExistence type="inferred from homology"/>
<dbReference type="InterPro" id="IPR051683">
    <property type="entry name" value="Enoyl-CoA_Hydratase/Isomerase"/>
</dbReference>
<comment type="similarity">
    <text evidence="1">Belongs to the enoyl-CoA hydratase/isomerase family.</text>
</comment>
<comment type="caution">
    <text evidence="2">The sequence shown here is derived from an EMBL/GenBank/DDBJ whole genome shotgun (WGS) entry which is preliminary data.</text>
</comment>
<name>A0A2S7WE00_9FLAO</name>
<dbReference type="InterPro" id="IPR001753">
    <property type="entry name" value="Enoyl-CoA_hydra/iso"/>
</dbReference>
<protein>
    <submittedName>
        <fullName evidence="2">Enoyl-CoA hydratase</fullName>
    </submittedName>
</protein>
<dbReference type="GO" id="GO:0008300">
    <property type="term" value="P:isoprenoid catabolic process"/>
    <property type="evidence" value="ECO:0007669"/>
    <property type="project" value="TreeGrafter"/>
</dbReference>